<dbReference type="Gene3D" id="3.90.1150.10">
    <property type="entry name" value="Aspartate Aminotransferase, domain 1"/>
    <property type="match status" value="1"/>
</dbReference>
<dbReference type="RefSeq" id="WP_187255515.1">
    <property type="nucleotide sequence ID" value="NZ_JBHULF010000006.1"/>
</dbReference>
<reference evidence="3 4" key="1">
    <citation type="submission" date="2016-07" db="EMBL/GenBank/DDBJ databases">
        <title>Genome analysis of Flavihumibacter stibioxidans YS-17.</title>
        <authorList>
            <person name="Shi K."/>
            <person name="Han Y."/>
            <person name="Wang G."/>
        </authorList>
    </citation>
    <scope>NUCLEOTIDE SEQUENCE [LARGE SCALE GENOMIC DNA]</scope>
    <source>
        <strain evidence="3 4">YS-17</strain>
    </source>
</reference>
<dbReference type="Pfam" id="PF00266">
    <property type="entry name" value="Aminotran_5"/>
    <property type="match status" value="1"/>
</dbReference>
<protein>
    <submittedName>
        <fullName evidence="3">Aminotransferase V</fullName>
    </submittedName>
</protein>
<dbReference type="Proteomes" id="UP000765802">
    <property type="component" value="Unassembled WGS sequence"/>
</dbReference>
<dbReference type="InterPro" id="IPR006311">
    <property type="entry name" value="TAT_signal"/>
</dbReference>
<keyword evidence="1" id="KW-0663">Pyridoxal phosphate</keyword>
<evidence type="ECO:0000256" key="1">
    <source>
        <dbReference type="ARBA" id="ARBA00022898"/>
    </source>
</evidence>
<evidence type="ECO:0000259" key="2">
    <source>
        <dbReference type="Pfam" id="PF00266"/>
    </source>
</evidence>
<gene>
    <name evidence="3" type="ORF">BC349_04400</name>
</gene>
<dbReference type="InterPro" id="IPR000192">
    <property type="entry name" value="Aminotrans_V_dom"/>
</dbReference>
<evidence type="ECO:0000313" key="3">
    <source>
        <dbReference type="EMBL" id="MBC6490192.1"/>
    </source>
</evidence>
<feature type="domain" description="Aminotransferase class V" evidence="2">
    <location>
        <begin position="71"/>
        <end position="392"/>
    </location>
</feature>
<dbReference type="PANTHER" id="PTHR43092:SF6">
    <property type="entry name" value="BLR1280 PROTEIN"/>
    <property type="match status" value="1"/>
</dbReference>
<organism evidence="3 4">
    <name type="scientific">Flavihumibacter stibioxidans</name>
    <dbReference type="NCBI Taxonomy" id="1834163"/>
    <lineage>
        <taxon>Bacteria</taxon>
        <taxon>Pseudomonadati</taxon>
        <taxon>Bacteroidota</taxon>
        <taxon>Chitinophagia</taxon>
        <taxon>Chitinophagales</taxon>
        <taxon>Chitinophagaceae</taxon>
        <taxon>Flavihumibacter</taxon>
    </lineage>
</organism>
<evidence type="ECO:0000313" key="4">
    <source>
        <dbReference type="Proteomes" id="UP000765802"/>
    </source>
</evidence>
<proteinExistence type="predicted"/>
<keyword evidence="3" id="KW-0808">Transferase</keyword>
<name>A0ABR7M5D4_9BACT</name>
<dbReference type="Gene3D" id="3.40.640.10">
    <property type="entry name" value="Type I PLP-dependent aspartate aminotransferase-like (Major domain)"/>
    <property type="match status" value="1"/>
</dbReference>
<accession>A0ABR7M5D4</accession>
<dbReference type="GO" id="GO:0008483">
    <property type="term" value="F:transaminase activity"/>
    <property type="evidence" value="ECO:0007669"/>
    <property type="project" value="UniProtKB-KW"/>
</dbReference>
<dbReference type="InterPro" id="IPR015424">
    <property type="entry name" value="PyrdxlP-dep_Trfase"/>
</dbReference>
<comment type="caution">
    <text evidence="3">The sequence shown here is derived from an EMBL/GenBank/DDBJ whole genome shotgun (WGS) entry which is preliminary data.</text>
</comment>
<dbReference type="InterPro" id="IPR015422">
    <property type="entry name" value="PyrdxlP-dep_Trfase_small"/>
</dbReference>
<dbReference type="PANTHER" id="PTHR43092">
    <property type="entry name" value="L-CYSTEINE DESULFHYDRASE"/>
    <property type="match status" value="1"/>
</dbReference>
<dbReference type="InterPro" id="IPR015421">
    <property type="entry name" value="PyrdxlP-dep_Trfase_major"/>
</dbReference>
<keyword evidence="4" id="KW-1185">Reference proteome</keyword>
<dbReference type="PROSITE" id="PS51318">
    <property type="entry name" value="TAT"/>
    <property type="match status" value="1"/>
</dbReference>
<sequence length="433" mass="48379">MNATGRRNFLSGLSKIGFGAVLAGISQPAWSRHLEKSILQYGSASPEELAGEEDFWYAIQQAYTVSPSIINLNNGGVSPSPKVVQEAMKRYHDLSNEGPSYYMWRILDQGREPLRRNLAALAGCDTEEIAIQRNASEALETVIFGLPLKAGDEVVLSKQDYPNMINAWKQRELRDGIKLVWVNLELPSEDNAYLAAQYTKAFTTKTKVVHLTHIINWNGQILPVRSIADAAHARGIEVLVDGAHSFAHFKFTIPELGADYFGTSLHKWLSACIGSGLLYVKKEKIAKLYPLFASPDARSADIRKFENLGTRPFFIEQAIGKAIEFHQMIGAERKEQRLLYLKNYWINQVKDMPGIRIGTSTRQGFGCAIGLVSVKDRKPSELDQYLFSQHKIHTVGIEWENISGVRITPHVYTTTQQLDILVKGIKSFASGGK</sequence>
<keyword evidence="3" id="KW-0032">Aminotransferase</keyword>
<dbReference type="SUPFAM" id="SSF53383">
    <property type="entry name" value="PLP-dependent transferases"/>
    <property type="match status" value="1"/>
</dbReference>
<dbReference type="EMBL" id="MBUA01000001">
    <property type="protein sequence ID" value="MBC6490192.1"/>
    <property type="molecule type" value="Genomic_DNA"/>
</dbReference>